<reference evidence="1" key="1">
    <citation type="submission" date="2023-03" db="EMBL/GenBank/DDBJ databases">
        <title>Emydomyces testavorans Genome Sequence.</title>
        <authorList>
            <person name="Hoyer L."/>
        </authorList>
    </citation>
    <scope>NUCLEOTIDE SEQUENCE</scope>
    <source>
        <strain evidence="1">16-2883</strain>
    </source>
</reference>
<proteinExistence type="predicted"/>
<keyword evidence="2" id="KW-1185">Reference proteome</keyword>
<dbReference type="Proteomes" id="UP001219355">
    <property type="component" value="Chromosome 2"/>
</dbReference>
<dbReference type="Gene3D" id="3.30.200.20">
    <property type="entry name" value="Phosphorylase Kinase, domain 1"/>
    <property type="match status" value="1"/>
</dbReference>
<organism evidence="1 2">
    <name type="scientific">Emydomyces testavorans</name>
    <dbReference type="NCBI Taxonomy" id="2070801"/>
    <lineage>
        <taxon>Eukaryota</taxon>
        <taxon>Fungi</taxon>
        <taxon>Dikarya</taxon>
        <taxon>Ascomycota</taxon>
        <taxon>Pezizomycotina</taxon>
        <taxon>Eurotiomycetes</taxon>
        <taxon>Eurotiomycetidae</taxon>
        <taxon>Onygenales</taxon>
        <taxon>Nannizziopsiaceae</taxon>
        <taxon>Emydomyces</taxon>
    </lineage>
</organism>
<gene>
    <name evidence="1" type="ORF">PRK78_004085</name>
</gene>
<evidence type="ECO:0008006" key="3">
    <source>
        <dbReference type="Google" id="ProtNLM"/>
    </source>
</evidence>
<dbReference type="AlphaFoldDB" id="A0AAF0IJ69"/>
<evidence type="ECO:0000313" key="2">
    <source>
        <dbReference type="Proteomes" id="UP001219355"/>
    </source>
</evidence>
<name>A0AAF0IJ69_9EURO</name>
<dbReference type="EMBL" id="CP120628">
    <property type="protein sequence ID" value="WEW58617.1"/>
    <property type="molecule type" value="Genomic_DNA"/>
</dbReference>
<dbReference type="PANTHER" id="PTHR36091:SF2">
    <property type="entry name" value="AMINOGLYCOSIDE PHOSPHOTRANSFERASE DOMAIN-CONTAINING PROTEIN"/>
    <property type="match status" value="1"/>
</dbReference>
<dbReference type="GO" id="GO:0005739">
    <property type="term" value="C:mitochondrion"/>
    <property type="evidence" value="ECO:0007669"/>
    <property type="project" value="TreeGrafter"/>
</dbReference>
<dbReference type="SUPFAM" id="SSF56112">
    <property type="entry name" value="Protein kinase-like (PK-like)"/>
    <property type="match status" value="1"/>
</dbReference>
<sequence length="423" mass="48425">MAVSIVGESRLLHTLSNPLRSYNETLRLAERRLPFNVTQLKRVAAEAVGRTQRDVCNIRKLAEGGFNRTFEISMLDGLQVIARLPYPATVPKRYTIASEVCSYVRWTFVRRYGIPVPQVFRYSTSDDNEVGTEYIIMEKMSGQEAGCVWYSMTDAQRSHLIREVVVMEARMFSIKLPASGSIYYTKDLDPQTKRIEIDGESGISGGVMSGRIFQSTGNRTTKTLPNYGDEESDNLVEPQLPQNFNALDSDEQAAAKELYRRRHTHLHYISATEKSNPNHLRAWTHPEVFLKQKLFQHATDPWEGDNITLKADLIRATQRWPNLLSESGYLETSPPPLCPLSYEQEEIDKCFEIEAEQILCDKDMEKSRMAIGVAEDGWVPPGMYNVVKEKSEDFKKEVLMAAEPEAREMIERHWPFADRDEDE</sequence>
<dbReference type="PANTHER" id="PTHR36091">
    <property type="entry name" value="ALTERED INHERITANCE OF MITOCHONDRIA PROTEIN 9, MITOCHONDRIAL"/>
    <property type="match status" value="1"/>
</dbReference>
<dbReference type="InterPro" id="IPR051035">
    <property type="entry name" value="Mito_inheritance_9"/>
</dbReference>
<accession>A0AAF0IJ69</accession>
<evidence type="ECO:0000313" key="1">
    <source>
        <dbReference type="EMBL" id="WEW58617.1"/>
    </source>
</evidence>
<protein>
    <recommendedName>
        <fullName evidence="3">Aminoglycoside phosphotransferase domain-containing protein</fullName>
    </recommendedName>
</protein>
<dbReference type="InterPro" id="IPR011009">
    <property type="entry name" value="Kinase-like_dom_sf"/>
</dbReference>